<evidence type="ECO:0000313" key="10">
    <source>
        <dbReference type="Proteomes" id="UP000505355"/>
    </source>
</evidence>
<dbReference type="PROSITE" id="PS51278">
    <property type="entry name" value="GATASE_TYPE_2"/>
    <property type="match status" value="1"/>
</dbReference>
<dbReference type="SUPFAM" id="SSF53756">
    <property type="entry name" value="UDP-Glycosyltransferase/glycogen phosphorylase"/>
    <property type="match status" value="1"/>
</dbReference>
<keyword evidence="4" id="KW-0547">Nucleotide-binding</keyword>
<dbReference type="PANTHER" id="PTHR43284">
    <property type="entry name" value="ASPARAGINE SYNTHETASE (GLUTAMINE-HYDROLYZING)"/>
    <property type="match status" value="1"/>
</dbReference>
<dbReference type="PANTHER" id="PTHR43284:SF1">
    <property type="entry name" value="ASPARAGINE SYNTHETASE"/>
    <property type="match status" value="1"/>
</dbReference>
<dbReference type="Gene3D" id="3.60.20.10">
    <property type="entry name" value="Glutamine Phosphoribosylpyrophosphate, subunit 1, domain 1"/>
    <property type="match status" value="1"/>
</dbReference>
<reference evidence="9 10" key="1">
    <citation type="submission" date="2020-05" db="EMBL/GenBank/DDBJ databases">
        <title>Mucilaginibacter mali sp. nov.</title>
        <authorList>
            <person name="Kim H.S."/>
            <person name="Lee K.C."/>
            <person name="Suh M.K."/>
            <person name="Kim J.-S."/>
            <person name="Han K.-I."/>
            <person name="Eom M.K."/>
            <person name="Shin Y.K."/>
            <person name="Lee J.-S."/>
        </authorList>
    </citation>
    <scope>NUCLEOTIDE SEQUENCE [LARGE SCALE GENOMIC DNA]</scope>
    <source>
        <strain evidence="9 10">G2-14</strain>
    </source>
</reference>
<dbReference type="CDD" id="cd00712">
    <property type="entry name" value="AsnB"/>
    <property type="match status" value="1"/>
</dbReference>
<dbReference type="GO" id="GO:0005524">
    <property type="term" value="F:ATP binding"/>
    <property type="evidence" value="ECO:0007669"/>
    <property type="project" value="UniProtKB-KW"/>
</dbReference>
<dbReference type="GO" id="GO:0004066">
    <property type="term" value="F:asparagine synthase (glutamine-hydrolyzing) activity"/>
    <property type="evidence" value="ECO:0007669"/>
    <property type="project" value="UniProtKB-EC"/>
</dbReference>
<dbReference type="Pfam" id="PF13537">
    <property type="entry name" value="GATase_7"/>
    <property type="match status" value="1"/>
</dbReference>
<dbReference type="InterPro" id="IPR029055">
    <property type="entry name" value="Ntn_hydrolases_N"/>
</dbReference>
<evidence type="ECO:0000256" key="7">
    <source>
        <dbReference type="ARBA" id="ARBA00048741"/>
    </source>
</evidence>
<evidence type="ECO:0000313" key="9">
    <source>
        <dbReference type="EMBL" id="QKJ30428.1"/>
    </source>
</evidence>
<dbReference type="Proteomes" id="UP000505355">
    <property type="component" value="Chromosome"/>
</dbReference>
<dbReference type="GO" id="GO:0006529">
    <property type="term" value="P:asparagine biosynthetic process"/>
    <property type="evidence" value="ECO:0007669"/>
    <property type="project" value="InterPro"/>
</dbReference>
<dbReference type="KEGG" id="mmab:HQ865_11895"/>
<name>A0A7D4PU64_9SPHI</name>
<dbReference type="InterPro" id="IPR014729">
    <property type="entry name" value="Rossmann-like_a/b/a_fold"/>
</dbReference>
<protein>
    <recommendedName>
        <fullName evidence="3">asparagine synthase (glutamine-hydrolyzing)</fullName>
        <ecNumber evidence="3">6.3.5.4</ecNumber>
    </recommendedName>
</protein>
<dbReference type="InterPro" id="IPR001962">
    <property type="entry name" value="Asn_synthase"/>
</dbReference>
<comment type="similarity">
    <text evidence="2">Belongs to the asparagine synthetase family.</text>
</comment>
<dbReference type="SUPFAM" id="SSF52402">
    <property type="entry name" value="Adenine nucleotide alpha hydrolases-like"/>
    <property type="match status" value="1"/>
</dbReference>
<evidence type="ECO:0000256" key="2">
    <source>
        <dbReference type="ARBA" id="ARBA00005752"/>
    </source>
</evidence>
<dbReference type="Gene3D" id="3.40.50.620">
    <property type="entry name" value="HUPs"/>
    <property type="match status" value="1"/>
</dbReference>
<evidence type="ECO:0000256" key="4">
    <source>
        <dbReference type="ARBA" id="ARBA00022741"/>
    </source>
</evidence>
<dbReference type="GO" id="GO:0016757">
    <property type="term" value="F:glycosyltransferase activity"/>
    <property type="evidence" value="ECO:0007669"/>
    <property type="project" value="InterPro"/>
</dbReference>
<dbReference type="InterPro" id="IPR017932">
    <property type="entry name" value="GATase_2_dom"/>
</dbReference>
<comment type="catalytic activity">
    <reaction evidence="7">
        <text>L-aspartate + L-glutamine + ATP + H2O = L-asparagine + L-glutamate + AMP + diphosphate + H(+)</text>
        <dbReference type="Rhea" id="RHEA:12228"/>
        <dbReference type="ChEBI" id="CHEBI:15377"/>
        <dbReference type="ChEBI" id="CHEBI:15378"/>
        <dbReference type="ChEBI" id="CHEBI:29985"/>
        <dbReference type="ChEBI" id="CHEBI:29991"/>
        <dbReference type="ChEBI" id="CHEBI:30616"/>
        <dbReference type="ChEBI" id="CHEBI:33019"/>
        <dbReference type="ChEBI" id="CHEBI:58048"/>
        <dbReference type="ChEBI" id="CHEBI:58359"/>
        <dbReference type="ChEBI" id="CHEBI:456215"/>
        <dbReference type="EC" id="6.3.5.4"/>
    </reaction>
</comment>
<keyword evidence="6" id="KW-0315">Glutamine amidotransferase</keyword>
<evidence type="ECO:0000259" key="8">
    <source>
        <dbReference type="PROSITE" id="PS51278"/>
    </source>
</evidence>
<evidence type="ECO:0000256" key="3">
    <source>
        <dbReference type="ARBA" id="ARBA00012737"/>
    </source>
</evidence>
<evidence type="ECO:0000256" key="5">
    <source>
        <dbReference type="ARBA" id="ARBA00022840"/>
    </source>
</evidence>
<keyword evidence="9" id="KW-0436">Ligase</keyword>
<feature type="domain" description="Glutamine amidotransferase type-2" evidence="8">
    <location>
        <begin position="9"/>
        <end position="222"/>
    </location>
</feature>
<evidence type="ECO:0000256" key="6">
    <source>
        <dbReference type="ARBA" id="ARBA00022962"/>
    </source>
</evidence>
<dbReference type="Pfam" id="PF00534">
    <property type="entry name" value="Glycos_transf_1"/>
    <property type="match status" value="1"/>
</dbReference>
<dbReference type="EMBL" id="CP054139">
    <property type="protein sequence ID" value="QKJ30428.1"/>
    <property type="molecule type" value="Genomic_DNA"/>
</dbReference>
<proteinExistence type="inferred from homology"/>
<dbReference type="Pfam" id="PF13439">
    <property type="entry name" value="Glyco_transf_4"/>
    <property type="match status" value="1"/>
</dbReference>
<dbReference type="InterPro" id="IPR006426">
    <property type="entry name" value="Asn_synth_AEB"/>
</dbReference>
<dbReference type="InterPro" id="IPR051786">
    <property type="entry name" value="ASN_synthetase/amidase"/>
</dbReference>
<gene>
    <name evidence="9" type="primary">asnB</name>
    <name evidence="9" type="ORF">HQ865_11895</name>
</gene>
<dbReference type="EC" id="6.3.5.4" evidence="3"/>
<accession>A0A7D4PU64</accession>
<dbReference type="NCBIfam" id="TIGR01536">
    <property type="entry name" value="asn_synth_AEB"/>
    <property type="match status" value="1"/>
</dbReference>
<keyword evidence="10" id="KW-1185">Reference proteome</keyword>
<dbReference type="CDD" id="cd03801">
    <property type="entry name" value="GT4_PimA-like"/>
    <property type="match status" value="1"/>
</dbReference>
<sequence length="979" mass="111162">MPCTVIFMCRIAGIISNKLPPHELMLKTRVMCQVLAHGGPDDEGFYQSETQGLVFGHRRLAIIDLTANGHQPMANAGKDVWITFNGEIYNYPELRQELLNLGASFHSDTDTEVIIQAYMHWGTDAFIRLRGMFAFALHHAAQNATYLVRDSAGIKPLYYHISNSQLSFASEVKALKDAGLATETDENWPIRFLAFGHIPEPYTTQKDVFSLPKGHYLQWDHTNSSHHITPFYFTDAGNTPICDATEARKNINTVFDKTIQRQLLADAPIGVFLSGGIDSSIITLLAHRYKKNELETVSIFFDEQAYNERAYQDIVVNKTGTGNHQHLVRQRDFEAALPDIINSMDMPTTDGINSWFISKYARQNGLKAVLSGLGADELFGGYPSFRRIKYLKYFKLIPAPVLRLAAILSVGRFKRFELLTYDHPLADYLFLRGLFTPAEIAPILGVSKQSVVNTLFSDPVHLTGLTDTQKAAWFETNLYMQNQLLRDTDVMSMAHGLEVRVPFLDEDFLQTVNSISSDTRFDNSKPKSLLIDSYTNLLPKEIWDRPKMGFSFPLQQWMHEHREIGNVNFYKGRHTRKLIGRFRDNDVHWSKAFALYQLQSHEVIEEQAKPKKIMLLTLQTFSATGGIQKMSRTMAWAMQQIADTKRWKFSLWSGYDNNNDLTGDYTREANFKGFNKRRGWFALDATVKSIQSDVVVLSHINLALIGWLAKIFNPKCRVWLVAHGIEVWRPLSLMKRMLLKRCDKVVCVSHFTRKKVIDMHKVDPAKCIVLNNALDPSIRLPTSFNKPAYLLARYGLAENSKVIFTLTRLASTEQYKGYEQVIRAVSALKKQFPDVKYILSGKYDAAEDKRIRQLIDTYDVAGQVIVTGFIDEAELEDHFLLADLFVLPSKKEGFGIVFIEALACGLPVVCGNEDGSLDAIRNGELGKAINVDNLTELEDAITEYLNVPLTPADRFNLQSKCLAYFNTIDYKNALEKMLI</sequence>
<dbReference type="InterPro" id="IPR028098">
    <property type="entry name" value="Glyco_trans_4-like_N"/>
</dbReference>
<organism evidence="9 10">
    <name type="scientific">Mucilaginibacter mali</name>
    <dbReference type="NCBI Taxonomy" id="2740462"/>
    <lineage>
        <taxon>Bacteria</taxon>
        <taxon>Pseudomonadati</taxon>
        <taxon>Bacteroidota</taxon>
        <taxon>Sphingobacteriia</taxon>
        <taxon>Sphingobacteriales</taxon>
        <taxon>Sphingobacteriaceae</taxon>
        <taxon>Mucilaginibacter</taxon>
    </lineage>
</organism>
<dbReference type="InterPro" id="IPR001296">
    <property type="entry name" value="Glyco_trans_1"/>
</dbReference>
<dbReference type="CDD" id="cd01991">
    <property type="entry name" value="Asn_synthase_B_C"/>
    <property type="match status" value="1"/>
</dbReference>
<dbReference type="AlphaFoldDB" id="A0A7D4PU64"/>
<dbReference type="GO" id="GO:0005829">
    <property type="term" value="C:cytosol"/>
    <property type="evidence" value="ECO:0007669"/>
    <property type="project" value="TreeGrafter"/>
</dbReference>
<dbReference type="Pfam" id="PF00733">
    <property type="entry name" value="Asn_synthase"/>
    <property type="match status" value="1"/>
</dbReference>
<dbReference type="InterPro" id="IPR033738">
    <property type="entry name" value="AsnB_N"/>
</dbReference>
<dbReference type="Gene3D" id="3.40.50.2000">
    <property type="entry name" value="Glycogen Phosphorylase B"/>
    <property type="match status" value="2"/>
</dbReference>
<keyword evidence="5" id="KW-0067">ATP-binding</keyword>
<dbReference type="SUPFAM" id="SSF56235">
    <property type="entry name" value="N-terminal nucleophile aminohydrolases (Ntn hydrolases)"/>
    <property type="match status" value="1"/>
</dbReference>
<evidence type="ECO:0000256" key="1">
    <source>
        <dbReference type="ARBA" id="ARBA00005187"/>
    </source>
</evidence>
<comment type="pathway">
    <text evidence="1">Amino-acid biosynthesis; L-asparagine biosynthesis; L-asparagine from L-aspartate (L-Gln route): step 1/1.</text>
</comment>